<keyword evidence="3" id="KW-1185">Reference proteome</keyword>
<protein>
    <submittedName>
        <fullName evidence="2">Uncharacterized protein</fullName>
    </submittedName>
</protein>
<name>A0A7H2BCK5_9MICC</name>
<accession>A0A7H2BCK5</accession>
<dbReference type="KEGG" id="rter:IDM49_09225"/>
<proteinExistence type="predicted"/>
<gene>
    <name evidence="2" type="ORF">IDM49_09225</name>
</gene>
<evidence type="ECO:0000313" key="3">
    <source>
        <dbReference type="Proteomes" id="UP000516404"/>
    </source>
</evidence>
<organism evidence="2 3">
    <name type="scientific">Rothia terrae</name>
    <dbReference type="NCBI Taxonomy" id="396015"/>
    <lineage>
        <taxon>Bacteria</taxon>
        <taxon>Bacillati</taxon>
        <taxon>Actinomycetota</taxon>
        <taxon>Actinomycetes</taxon>
        <taxon>Micrococcales</taxon>
        <taxon>Micrococcaceae</taxon>
        <taxon>Rothia</taxon>
    </lineage>
</organism>
<evidence type="ECO:0000256" key="1">
    <source>
        <dbReference type="SAM" id="MobiDB-lite"/>
    </source>
</evidence>
<sequence>MASIMSKNYGTREVVVEAVGNKAPFGHVKDSLLPSTSLKRQPRASRRQH</sequence>
<feature type="compositionally biased region" description="Basic residues" evidence="1">
    <location>
        <begin position="40"/>
        <end position="49"/>
    </location>
</feature>
<dbReference type="EMBL" id="CP061539">
    <property type="protein sequence ID" value="QNV37401.1"/>
    <property type="molecule type" value="Genomic_DNA"/>
</dbReference>
<dbReference type="RefSeq" id="WP_168614764.1">
    <property type="nucleotide sequence ID" value="NZ_BAAAOX010000020.1"/>
</dbReference>
<dbReference type="GeneID" id="96624421"/>
<dbReference type="Proteomes" id="UP000516404">
    <property type="component" value="Chromosome"/>
</dbReference>
<feature type="region of interest" description="Disordered" evidence="1">
    <location>
        <begin position="25"/>
        <end position="49"/>
    </location>
</feature>
<dbReference type="AlphaFoldDB" id="A0A7H2BCK5"/>
<reference evidence="2 3" key="1">
    <citation type="submission" date="2020-09" db="EMBL/GenBank/DDBJ databases">
        <title>Investigation of environmental microbes.</title>
        <authorList>
            <person name="Ou Y."/>
            <person name="Kang Q."/>
        </authorList>
    </citation>
    <scope>NUCLEOTIDE SEQUENCE [LARGE SCALE GENOMIC DNA]</scope>
    <source>
        <strain evidence="2 3">KJZ-14</strain>
    </source>
</reference>
<evidence type="ECO:0000313" key="2">
    <source>
        <dbReference type="EMBL" id="QNV37401.1"/>
    </source>
</evidence>